<feature type="compositionally biased region" description="Gly residues" evidence="1">
    <location>
        <begin position="42"/>
        <end position="57"/>
    </location>
</feature>
<sequence>MGLTIKGQCSPDVTESMEGERAAGFSETRPRGLPPRRCGEGLRAGGGARSAAGGGGEAQALQGNRPPGHGGPQLALGDLNIPAPRVASGARSPPPCGDVTCLKTVSSAAAWPGRRMDVAGACPSSGKTGRNFLVVRRAPSVCNGGDNYKQTLGREGGGGGGASFDRFSSVVILSSSDRLAEIVSPSEEFRSAESPPSPPPRPRPQSPRHVHARAGSAAPPRVSPETSRASIPVRMAETLAAASRAQARTFASSSADASPPAHILKSPQFHLTPPLGCMYIRC</sequence>
<dbReference type="GeneID" id="109388730"/>
<feature type="compositionally biased region" description="Pro residues" evidence="1">
    <location>
        <begin position="195"/>
        <end position="205"/>
    </location>
</feature>
<feature type="compositionally biased region" description="Low complexity" evidence="1">
    <location>
        <begin position="240"/>
        <end position="261"/>
    </location>
</feature>
<proteinExistence type="predicted"/>
<evidence type="ECO:0000313" key="2">
    <source>
        <dbReference type="Proteomes" id="UP000694851"/>
    </source>
</evidence>
<organism evidence="2 3">
    <name type="scientific">Hipposideros armiger</name>
    <name type="common">Great Himalayan leaf-nosed bat</name>
    <dbReference type="NCBI Taxonomy" id="186990"/>
    <lineage>
        <taxon>Eukaryota</taxon>
        <taxon>Metazoa</taxon>
        <taxon>Chordata</taxon>
        <taxon>Craniata</taxon>
        <taxon>Vertebrata</taxon>
        <taxon>Euteleostomi</taxon>
        <taxon>Mammalia</taxon>
        <taxon>Eutheria</taxon>
        <taxon>Laurasiatheria</taxon>
        <taxon>Chiroptera</taxon>
        <taxon>Yinpterochiroptera</taxon>
        <taxon>Rhinolophoidea</taxon>
        <taxon>Hipposideridae</taxon>
        <taxon>Hipposideros</taxon>
    </lineage>
</organism>
<protein>
    <submittedName>
        <fullName evidence="3">Uncharacterized protein LOC109388730</fullName>
    </submittedName>
</protein>
<dbReference type="Proteomes" id="UP000694851">
    <property type="component" value="Unplaced"/>
</dbReference>
<dbReference type="KEGG" id="hai:109388730"/>
<evidence type="ECO:0000313" key="3">
    <source>
        <dbReference type="RefSeq" id="XP_019509247.1"/>
    </source>
</evidence>
<dbReference type="AlphaFoldDB" id="A0A8B7S7E9"/>
<evidence type="ECO:0000256" key="1">
    <source>
        <dbReference type="SAM" id="MobiDB-lite"/>
    </source>
</evidence>
<feature type="region of interest" description="Disordered" evidence="1">
    <location>
        <begin position="1"/>
        <end position="95"/>
    </location>
</feature>
<name>A0A8B7S7E9_HIPAR</name>
<keyword evidence="2" id="KW-1185">Reference proteome</keyword>
<reference evidence="3" key="1">
    <citation type="submission" date="2025-08" db="UniProtKB">
        <authorList>
            <consortium name="RefSeq"/>
        </authorList>
    </citation>
    <scope>IDENTIFICATION</scope>
    <source>
        <tissue evidence="3">Muscle</tissue>
    </source>
</reference>
<feature type="region of interest" description="Disordered" evidence="1">
    <location>
        <begin position="184"/>
        <end position="267"/>
    </location>
</feature>
<dbReference type="RefSeq" id="XP_019509247.1">
    <property type="nucleotide sequence ID" value="XM_019653702.1"/>
</dbReference>
<accession>A0A8B7S7E9</accession>
<gene>
    <name evidence="3" type="primary">LOC109388730</name>
</gene>